<feature type="transmembrane region" description="Helical" evidence="5">
    <location>
        <begin position="212"/>
        <end position="232"/>
    </location>
</feature>
<comment type="caution">
    <text evidence="7">The sequence shown here is derived from an EMBL/GenBank/DDBJ whole genome shotgun (WGS) entry which is preliminary data.</text>
</comment>
<dbReference type="GO" id="GO:0016020">
    <property type="term" value="C:membrane"/>
    <property type="evidence" value="ECO:0007669"/>
    <property type="project" value="UniProtKB-SubCell"/>
</dbReference>
<evidence type="ECO:0000256" key="1">
    <source>
        <dbReference type="ARBA" id="ARBA00004141"/>
    </source>
</evidence>
<accession>A0AAD3DXZ1</accession>
<dbReference type="PROSITE" id="PS50850">
    <property type="entry name" value="MFS"/>
    <property type="match status" value="1"/>
</dbReference>
<dbReference type="SUPFAM" id="SSF103473">
    <property type="entry name" value="MFS general substrate transporter"/>
    <property type="match status" value="1"/>
</dbReference>
<dbReference type="InterPro" id="IPR036259">
    <property type="entry name" value="MFS_trans_sf"/>
</dbReference>
<gene>
    <name evidence="7" type="ORF">Agub_g12229</name>
</gene>
<dbReference type="GO" id="GO:0022857">
    <property type="term" value="F:transmembrane transporter activity"/>
    <property type="evidence" value="ECO:0007669"/>
    <property type="project" value="InterPro"/>
</dbReference>
<feature type="transmembrane region" description="Helical" evidence="5">
    <location>
        <begin position="244"/>
        <end position="266"/>
    </location>
</feature>
<dbReference type="PANTHER" id="PTHR24064">
    <property type="entry name" value="SOLUTE CARRIER FAMILY 22 MEMBER"/>
    <property type="match status" value="1"/>
</dbReference>
<proteinExistence type="predicted"/>
<evidence type="ECO:0000256" key="3">
    <source>
        <dbReference type="ARBA" id="ARBA00022989"/>
    </source>
</evidence>
<evidence type="ECO:0000313" key="7">
    <source>
        <dbReference type="EMBL" id="GFR50085.1"/>
    </source>
</evidence>
<dbReference type="Proteomes" id="UP001054857">
    <property type="component" value="Unassembled WGS sequence"/>
</dbReference>
<dbReference type="Gene3D" id="1.20.1250.20">
    <property type="entry name" value="MFS general substrate transporter like domains"/>
    <property type="match status" value="1"/>
</dbReference>
<reference evidence="7 8" key="1">
    <citation type="journal article" date="2021" name="Sci. Rep.">
        <title>Genome sequencing of the multicellular alga Astrephomene provides insights into convergent evolution of germ-soma differentiation.</title>
        <authorList>
            <person name="Yamashita S."/>
            <person name="Yamamoto K."/>
            <person name="Matsuzaki R."/>
            <person name="Suzuki S."/>
            <person name="Yamaguchi H."/>
            <person name="Hirooka S."/>
            <person name="Minakuchi Y."/>
            <person name="Miyagishima S."/>
            <person name="Kawachi M."/>
            <person name="Toyoda A."/>
            <person name="Nozaki H."/>
        </authorList>
    </citation>
    <scope>NUCLEOTIDE SEQUENCE [LARGE SCALE GENOMIC DNA]</scope>
    <source>
        <strain evidence="7 8">NIES-4017</strain>
    </source>
</reference>
<dbReference type="AlphaFoldDB" id="A0AAD3DXZ1"/>
<evidence type="ECO:0000256" key="4">
    <source>
        <dbReference type="ARBA" id="ARBA00023136"/>
    </source>
</evidence>
<feature type="non-terminal residue" evidence="7">
    <location>
        <position position="1"/>
    </location>
</feature>
<organism evidence="7 8">
    <name type="scientific">Astrephomene gubernaculifera</name>
    <dbReference type="NCBI Taxonomy" id="47775"/>
    <lineage>
        <taxon>Eukaryota</taxon>
        <taxon>Viridiplantae</taxon>
        <taxon>Chlorophyta</taxon>
        <taxon>core chlorophytes</taxon>
        <taxon>Chlorophyceae</taxon>
        <taxon>CS clade</taxon>
        <taxon>Chlamydomonadales</taxon>
        <taxon>Astrephomenaceae</taxon>
        <taxon>Astrephomene</taxon>
    </lineage>
</organism>
<dbReference type="InterPro" id="IPR005828">
    <property type="entry name" value="MFS_sugar_transport-like"/>
</dbReference>
<name>A0AAD3DXZ1_9CHLO</name>
<evidence type="ECO:0000313" key="8">
    <source>
        <dbReference type="Proteomes" id="UP001054857"/>
    </source>
</evidence>
<keyword evidence="2 5" id="KW-0812">Transmembrane</keyword>
<feature type="non-terminal residue" evidence="7">
    <location>
        <position position="275"/>
    </location>
</feature>
<keyword evidence="8" id="KW-1185">Reference proteome</keyword>
<comment type="subcellular location">
    <subcellularLocation>
        <location evidence="1">Membrane</location>
        <topology evidence="1">Multi-pass membrane protein</topology>
    </subcellularLocation>
</comment>
<sequence>STIAETFCYFHKLLGGVTGMESRFATFDDVLDAYVGHFGRGQLLTLLIASISHIAMATVLMLMVFTAQDPFIAGDWLCVTPSSSTGTSPPAFPAATTLTATIFTTFTTYNSTTASSSSPPLSSVPALQLASSLPSSAAAAATCSSILAAIKPTTSTINPSSASSSLSSSSLSSSTPASLRAAFCALPPGTIRWTRSETSLLSYYNLTCGREWLVTLLNSLYFVGLAAGGLGFGALSDRYGRKACMYGCTALGLVATVGEALAPAFWLHALCRVVG</sequence>
<keyword evidence="4 5" id="KW-0472">Membrane</keyword>
<feature type="transmembrane region" description="Helical" evidence="5">
    <location>
        <begin position="43"/>
        <end position="65"/>
    </location>
</feature>
<evidence type="ECO:0000259" key="6">
    <source>
        <dbReference type="PROSITE" id="PS50850"/>
    </source>
</evidence>
<protein>
    <recommendedName>
        <fullName evidence="6">Major facilitator superfamily (MFS) profile domain-containing protein</fullName>
    </recommendedName>
</protein>
<keyword evidence="3 5" id="KW-1133">Transmembrane helix</keyword>
<feature type="domain" description="Major facilitator superfamily (MFS) profile" evidence="6">
    <location>
        <begin position="173"/>
        <end position="275"/>
    </location>
</feature>
<evidence type="ECO:0000256" key="5">
    <source>
        <dbReference type="SAM" id="Phobius"/>
    </source>
</evidence>
<dbReference type="EMBL" id="BMAR01000035">
    <property type="protein sequence ID" value="GFR50085.1"/>
    <property type="molecule type" value="Genomic_DNA"/>
</dbReference>
<dbReference type="InterPro" id="IPR020846">
    <property type="entry name" value="MFS_dom"/>
</dbReference>
<evidence type="ECO:0000256" key="2">
    <source>
        <dbReference type="ARBA" id="ARBA00022692"/>
    </source>
</evidence>
<dbReference type="Pfam" id="PF00083">
    <property type="entry name" value="Sugar_tr"/>
    <property type="match status" value="1"/>
</dbReference>